<protein>
    <submittedName>
        <fullName evidence="2">Uncharacterized protein</fullName>
    </submittedName>
</protein>
<reference evidence="2 3" key="1">
    <citation type="submission" date="2020-07" db="EMBL/GenBank/DDBJ databases">
        <title>Trichoderma asperellum IC-1 whole genome shotgun sequence.</title>
        <authorList>
            <person name="Kanamasa S."/>
            <person name="Takahashi H."/>
        </authorList>
    </citation>
    <scope>NUCLEOTIDE SEQUENCE [LARGE SCALE GENOMIC DNA]</scope>
    <source>
        <strain evidence="2 3">IC-1</strain>
    </source>
</reference>
<organism evidence="2 3">
    <name type="scientific">Trichoderma asperellum</name>
    <name type="common">Filamentous fungus</name>
    <dbReference type="NCBI Taxonomy" id="101201"/>
    <lineage>
        <taxon>Eukaryota</taxon>
        <taxon>Fungi</taxon>
        <taxon>Dikarya</taxon>
        <taxon>Ascomycota</taxon>
        <taxon>Pezizomycotina</taxon>
        <taxon>Sordariomycetes</taxon>
        <taxon>Hypocreomycetidae</taxon>
        <taxon>Hypocreales</taxon>
        <taxon>Hypocreaceae</taxon>
        <taxon>Trichoderma</taxon>
    </lineage>
</organism>
<accession>A0A6V8QPI1</accession>
<evidence type="ECO:0000256" key="1">
    <source>
        <dbReference type="SAM" id="MobiDB-lite"/>
    </source>
</evidence>
<dbReference type="AlphaFoldDB" id="A0A6V8QPI1"/>
<evidence type="ECO:0000313" key="3">
    <source>
        <dbReference type="Proteomes" id="UP000517252"/>
    </source>
</evidence>
<comment type="caution">
    <text evidence="2">The sequence shown here is derived from an EMBL/GenBank/DDBJ whole genome shotgun (WGS) entry which is preliminary data.</text>
</comment>
<evidence type="ECO:0000313" key="2">
    <source>
        <dbReference type="EMBL" id="GFP54350.1"/>
    </source>
</evidence>
<name>A0A6V8QPI1_TRIAP</name>
<dbReference type="Proteomes" id="UP000517252">
    <property type="component" value="Unassembled WGS sequence"/>
</dbReference>
<feature type="region of interest" description="Disordered" evidence="1">
    <location>
        <begin position="136"/>
        <end position="156"/>
    </location>
</feature>
<gene>
    <name evidence="2" type="ORF">TASIC1_0003072900</name>
</gene>
<dbReference type="EMBL" id="BLZH01000003">
    <property type="protein sequence ID" value="GFP54350.1"/>
    <property type="molecule type" value="Genomic_DNA"/>
</dbReference>
<sequence length="173" mass="19630">MNITVHPVAVLEAVHALTPKAKPSAYAKRWRSYATSQNIHWRGRARTERRAGRRVLELKETAKAAAKQYHNAIRQRKKSHWDTFLKDKDNIWEAAKYLDPSVGTAFGKVPQLIRADKSRTASNEEQAAELLATFFPPLPDDIEDEGDRPERSPVPMLGLTIEEIEQQLLPAKP</sequence>
<proteinExistence type="predicted"/>
<dbReference type="OrthoDB" id="5244787at2759"/>